<dbReference type="Pfam" id="PF24729">
    <property type="entry name" value="Acb2_Tad1_hairpin"/>
    <property type="match status" value="1"/>
</dbReference>
<dbReference type="PATRIC" id="fig|1217712.3.peg.1895"/>
<evidence type="ECO:0000313" key="4">
    <source>
        <dbReference type="Proteomes" id="UP000013049"/>
    </source>
</evidence>
<reference evidence="3 4" key="1">
    <citation type="submission" date="2013-02" db="EMBL/GenBank/DDBJ databases">
        <title>The Genome Sequence of Acinetobacter sp. NIPH 758.</title>
        <authorList>
            <consortium name="The Broad Institute Genome Sequencing Platform"/>
            <consortium name="The Broad Institute Genome Sequencing Center for Infectious Disease"/>
            <person name="Cerqueira G."/>
            <person name="Feldgarden M."/>
            <person name="Courvalin P."/>
            <person name="Perichon B."/>
            <person name="Grillot-Courvalin C."/>
            <person name="Clermont D."/>
            <person name="Rocha E."/>
            <person name="Yoon E.-J."/>
            <person name="Nemec A."/>
            <person name="Walker B."/>
            <person name="Young S.K."/>
            <person name="Zeng Q."/>
            <person name="Gargeya S."/>
            <person name="Fitzgerald M."/>
            <person name="Haas B."/>
            <person name="Abouelleil A."/>
            <person name="Alvarado L."/>
            <person name="Arachchi H.M."/>
            <person name="Berlin A.M."/>
            <person name="Chapman S.B."/>
            <person name="Dewar J."/>
            <person name="Goldberg J."/>
            <person name="Griggs A."/>
            <person name="Gujja S."/>
            <person name="Hansen M."/>
            <person name="Howarth C."/>
            <person name="Imamovic A."/>
            <person name="Larimer J."/>
            <person name="McCowan C."/>
            <person name="Murphy C."/>
            <person name="Neiman D."/>
            <person name="Pearson M."/>
            <person name="Priest M."/>
            <person name="Roberts A."/>
            <person name="Saif S."/>
            <person name="Shea T."/>
            <person name="Sisk P."/>
            <person name="Sykes S."/>
            <person name="Wortman J."/>
            <person name="Nusbaum C."/>
            <person name="Birren B."/>
        </authorList>
    </citation>
    <scope>NUCLEOTIDE SEQUENCE [LARGE SCALE GENOMIC DNA]</scope>
    <source>
        <strain evidence="3 4">NIPH 758</strain>
    </source>
</reference>
<evidence type="ECO:0000313" key="3">
    <source>
        <dbReference type="EMBL" id="ENU92090.1"/>
    </source>
</evidence>
<sequence length="107" mass="11897">MENQHQKIKNYRDLTQEEIDLMNEVKALGPHIQAVITKVQKHIQSQRDAVWEGVDSSNGLANHFPSNPGLEAQLDAATPERFAALAKTELQTGLMYLTRAVAQPSGF</sequence>
<feature type="domain" description="Acb2/Tad1 hairpin" evidence="2">
    <location>
        <begin position="7"/>
        <end position="102"/>
    </location>
</feature>
<dbReference type="GO" id="GO:0000166">
    <property type="term" value="F:nucleotide binding"/>
    <property type="evidence" value="ECO:0007669"/>
    <property type="project" value="UniProtKB-KW"/>
</dbReference>
<proteinExistence type="predicted"/>
<dbReference type="AlphaFoldDB" id="N8UXI2"/>
<evidence type="ECO:0000256" key="1">
    <source>
        <dbReference type="ARBA" id="ARBA00022741"/>
    </source>
</evidence>
<dbReference type="Proteomes" id="UP000013049">
    <property type="component" value="Unassembled WGS sequence"/>
</dbReference>
<evidence type="ECO:0000259" key="2">
    <source>
        <dbReference type="Pfam" id="PF24729"/>
    </source>
</evidence>
<organism evidence="3 4">
    <name type="scientific">Acinetobacter vivianii</name>
    <dbReference type="NCBI Taxonomy" id="1776742"/>
    <lineage>
        <taxon>Bacteria</taxon>
        <taxon>Pseudomonadati</taxon>
        <taxon>Pseudomonadota</taxon>
        <taxon>Gammaproteobacteria</taxon>
        <taxon>Moraxellales</taxon>
        <taxon>Moraxellaceae</taxon>
        <taxon>Acinetobacter</taxon>
    </lineage>
</organism>
<comment type="caution">
    <text evidence="3">The sequence shown here is derived from an EMBL/GenBank/DDBJ whole genome shotgun (WGS) entry which is preliminary data.</text>
</comment>
<dbReference type="InterPro" id="IPR056098">
    <property type="entry name" value="Acb2/Tad1_hairpin"/>
</dbReference>
<keyword evidence="1" id="KW-0547">Nucleotide-binding</keyword>
<gene>
    <name evidence="3" type="ORF">F971_01977</name>
</gene>
<dbReference type="eggNOG" id="ENOG5033FJM">
    <property type="taxonomic scope" value="Bacteria"/>
</dbReference>
<protein>
    <recommendedName>
        <fullName evidence="2">Acb2/Tad1 hairpin domain-containing protein</fullName>
    </recommendedName>
</protein>
<name>N8UXI2_9GAMM</name>
<dbReference type="HOGENOM" id="CLU_174530_0_0_6"/>
<dbReference type="RefSeq" id="WP_004771362.1">
    <property type="nucleotide sequence ID" value="NZ_KB849357.1"/>
</dbReference>
<accession>N8UXI2</accession>
<dbReference type="EMBL" id="APPC01000017">
    <property type="protein sequence ID" value="ENU92090.1"/>
    <property type="molecule type" value="Genomic_DNA"/>
</dbReference>